<dbReference type="PANTHER" id="PTHR12919">
    <property type="entry name" value="30S RIBOSOMAL PROTEIN S16"/>
    <property type="match status" value="1"/>
</dbReference>
<dbReference type="PROSITE" id="PS00732">
    <property type="entry name" value="RIBOSOMAL_S16"/>
    <property type="match status" value="1"/>
</dbReference>
<dbReference type="AlphaFoldDB" id="A0A849A4M8"/>
<dbReference type="Proteomes" id="UP000562984">
    <property type="component" value="Unassembled WGS sequence"/>
</dbReference>
<accession>A0A849A4M8</accession>
<evidence type="ECO:0000313" key="6">
    <source>
        <dbReference type="Proteomes" id="UP000562984"/>
    </source>
</evidence>
<gene>
    <name evidence="3 5" type="primary">rpsP</name>
    <name evidence="5" type="ORF">HKD39_02440</name>
</gene>
<comment type="similarity">
    <text evidence="3">Belongs to the bacterial ribosomal protein bS16 family.</text>
</comment>
<evidence type="ECO:0000256" key="4">
    <source>
        <dbReference type="SAM" id="MobiDB-lite"/>
    </source>
</evidence>
<evidence type="ECO:0000256" key="1">
    <source>
        <dbReference type="ARBA" id="ARBA00022980"/>
    </source>
</evidence>
<dbReference type="EMBL" id="JABEND010000001">
    <property type="protein sequence ID" value="NNG34596.1"/>
    <property type="molecule type" value="Genomic_DNA"/>
</dbReference>
<reference evidence="5 6" key="1">
    <citation type="submission" date="2020-05" db="EMBL/GenBank/DDBJ databases">
        <title>Nakamurella sp. DB0629 isolated from air conditioner.</title>
        <authorList>
            <person name="Kim D.H."/>
            <person name="Kim D.-U."/>
        </authorList>
    </citation>
    <scope>NUCLEOTIDE SEQUENCE [LARGE SCALE GENOMIC DNA]</scope>
    <source>
        <strain evidence="5 6">DB0629</strain>
    </source>
</reference>
<dbReference type="GO" id="GO:0015935">
    <property type="term" value="C:small ribosomal subunit"/>
    <property type="evidence" value="ECO:0007669"/>
    <property type="project" value="TreeGrafter"/>
</dbReference>
<dbReference type="GO" id="GO:0006412">
    <property type="term" value="P:translation"/>
    <property type="evidence" value="ECO:0007669"/>
    <property type="project" value="UniProtKB-UniRule"/>
</dbReference>
<evidence type="ECO:0000313" key="5">
    <source>
        <dbReference type="EMBL" id="NNG34596.1"/>
    </source>
</evidence>
<dbReference type="NCBIfam" id="NF011093">
    <property type="entry name" value="PRK14520.1"/>
    <property type="match status" value="1"/>
</dbReference>
<dbReference type="Pfam" id="PF00886">
    <property type="entry name" value="Ribosomal_S16"/>
    <property type="match status" value="1"/>
</dbReference>
<keyword evidence="2 3" id="KW-0687">Ribonucleoprotein</keyword>
<keyword evidence="1 3" id="KW-0689">Ribosomal protein</keyword>
<dbReference type="SUPFAM" id="SSF54565">
    <property type="entry name" value="Ribosomal protein S16"/>
    <property type="match status" value="1"/>
</dbReference>
<organism evidence="5 6">
    <name type="scientific">Nakamurella aerolata</name>
    <dbReference type="NCBI Taxonomy" id="1656892"/>
    <lineage>
        <taxon>Bacteria</taxon>
        <taxon>Bacillati</taxon>
        <taxon>Actinomycetota</taxon>
        <taxon>Actinomycetes</taxon>
        <taxon>Nakamurellales</taxon>
        <taxon>Nakamurellaceae</taxon>
        <taxon>Nakamurella</taxon>
    </lineage>
</organism>
<dbReference type="PANTHER" id="PTHR12919:SF20">
    <property type="entry name" value="SMALL RIBOSOMAL SUBUNIT PROTEIN BS16M"/>
    <property type="match status" value="1"/>
</dbReference>
<dbReference type="NCBIfam" id="TIGR00002">
    <property type="entry name" value="S16"/>
    <property type="match status" value="1"/>
</dbReference>
<sequence length="263" mass="27653">MAVKIKLARYGKIRTPYYRVVVADSRTRRSGRAIETIGRYNPKTDPSVIEVESERVQYWLGVGAQPTAAVEALLKVTGDWQKFKGLPGAEGTLQPQPERPDKKALYEAAVKAAGGTIEDTSGATTPKKKADSKAEAKAEAKADKPARVVAETESGADALNEVAADAADGVDDGPNDAAIAKAVDGEEAPFGAGSHAPIADDAQPEGFPIKGNASSKLYHRPGTQFYDSTVAEVWFADEAAAEAAGFSLPKSQQSDSTDESADS</sequence>
<dbReference type="InterPro" id="IPR020592">
    <property type="entry name" value="Ribosomal_bS16_CS"/>
</dbReference>
<proteinExistence type="inferred from homology"/>
<dbReference type="GO" id="GO:0005737">
    <property type="term" value="C:cytoplasm"/>
    <property type="evidence" value="ECO:0007669"/>
    <property type="project" value="UniProtKB-ARBA"/>
</dbReference>
<dbReference type="HAMAP" id="MF_00385">
    <property type="entry name" value="Ribosomal_bS16"/>
    <property type="match status" value="1"/>
</dbReference>
<feature type="region of interest" description="Disordered" evidence="4">
    <location>
        <begin position="117"/>
        <end position="144"/>
    </location>
</feature>
<dbReference type="InterPro" id="IPR000307">
    <property type="entry name" value="Ribosomal_bS16"/>
</dbReference>
<feature type="region of interest" description="Disordered" evidence="4">
    <location>
        <begin position="188"/>
        <end position="214"/>
    </location>
</feature>
<evidence type="ECO:0000256" key="3">
    <source>
        <dbReference type="HAMAP-Rule" id="MF_00385"/>
    </source>
</evidence>
<evidence type="ECO:0000256" key="2">
    <source>
        <dbReference type="ARBA" id="ARBA00023274"/>
    </source>
</evidence>
<dbReference type="InterPro" id="IPR023803">
    <property type="entry name" value="Ribosomal_bS16_dom_sf"/>
</dbReference>
<keyword evidence="6" id="KW-1185">Reference proteome</keyword>
<name>A0A849A4M8_9ACTN</name>
<comment type="caution">
    <text evidence="5">The sequence shown here is derived from an EMBL/GenBank/DDBJ whole genome shotgun (WGS) entry which is preliminary data.</text>
</comment>
<dbReference type="Gene3D" id="3.30.1320.10">
    <property type="match status" value="1"/>
</dbReference>
<feature type="compositionally biased region" description="Basic and acidic residues" evidence="4">
    <location>
        <begin position="128"/>
        <end position="144"/>
    </location>
</feature>
<protein>
    <recommendedName>
        <fullName evidence="3">Small ribosomal subunit protein bS16</fullName>
    </recommendedName>
</protein>
<dbReference type="GO" id="GO:0003735">
    <property type="term" value="F:structural constituent of ribosome"/>
    <property type="evidence" value="ECO:0007669"/>
    <property type="project" value="InterPro"/>
</dbReference>